<reference evidence="4" key="1">
    <citation type="submission" date="2015-08" db="EMBL/GenBank/DDBJ databases">
        <title>Elucidation of the biosynthetic pathway of forskolin and production in yeast.</title>
        <authorList>
            <person name="Pateraki I."/>
            <person name="Andersen-Ranberg J."/>
            <person name="Jensen N.B."/>
            <person name="Wubshet S.G."/>
            <person name="Staerk D."/>
            <person name="Hallstrroem B."/>
            <person name="Hamberger B."/>
            <person name="Olsen C.E."/>
            <person name="Hansen J."/>
            <person name="Moeller B.L."/>
            <person name="Hamberger B."/>
        </authorList>
    </citation>
    <scope>NUCLEOTIDE SEQUENCE</scope>
</reference>
<dbReference type="InterPro" id="IPR023213">
    <property type="entry name" value="CAT-like_dom_sf"/>
</dbReference>
<dbReference type="PANTHER" id="PTHR31623:SF70">
    <property type="entry name" value="TRANSFERASE, CHLORAMPHENICOL ACETYLTRANSFERASE-LIKE DOMAIN PROTEIN"/>
    <property type="match status" value="1"/>
</dbReference>
<evidence type="ECO:0000256" key="3">
    <source>
        <dbReference type="ARBA" id="ARBA00023315"/>
    </source>
</evidence>
<name>A0A1B0VRQ9_9LAMI</name>
<dbReference type="EMBL" id="KT382362">
    <property type="protein sequence ID" value="AMZ03406.1"/>
    <property type="molecule type" value="mRNA"/>
</dbReference>
<evidence type="ECO:0000256" key="2">
    <source>
        <dbReference type="ARBA" id="ARBA00022679"/>
    </source>
</evidence>
<dbReference type="Pfam" id="PF02458">
    <property type="entry name" value="Transferase"/>
    <property type="match status" value="1"/>
</dbReference>
<comment type="similarity">
    <text evidence="1">Belongs to the plant acyltransferase family.</text>
</comment>
<evidence type="ECO:0000313" key="4">
    <source>
        <dbReference type="EMBL" id="AMZ03406.1"/>
    </source>
</evidence>
<organism evidence="4">
    <name type="scientific">Plectranthus barbatus</name>
    <dbReference type="NCBI Taxonomy" id="41228"/>
    <lineage>
        <taxon>Eukaryota</taxon>
        <taxon>Viridiplantae</taxon>
        <taxon>Streptophyta</taxon>
        <taxon>Embryophyta</taxon>
        <taxon>Tracheophyta</taxon>
        <taxon>Spermatophyta</taxon>
        <taxon>Magnoliopsida</taxon>
        <taxon>eudicotyledons</taxon>
        <taxon>Gunneridae</taxon>
        <taxon>Pentapetalae</taxon>
        <taxon>asterids</taxon>
        <taxon>lamiids</taxon>
        <taxon>Lamiales</taxon>
        <taxon>Lamiaceae</taxon>
        <taxon>Nepetoideae</taxon>
        <taxon>Ocimeae</taxon>
        <taxon>Plectranthinae</taxon>
        <taxon>Plectranthus</taxon>
    </lineage>
</organism>
<keyword evidence="3 4" id="KW-0012">Acyltransferase</keyword>
<dbReference type="Gene3D" id="3.30.559.10">
    <property type="entry name" value="Chloramphenicol acetyltransferase-like domain"/>
    <property type="match status" value="2"/>
</dbReference>
<evidence type="ECO:0000256" key="1">
    <source>
        <dbReference type="ARBA" id="ARBA00009861"/>
    </source>
</evidence>
<dbReference type="PANTHER" id="PTHR31623">
    <property type="entry name" value="F21J9.9"/>
    <property type="match status" value="1"/>
</dbReference>
<keyword evidence="2 4" id="KW-0808">Transferase</keyword>
<proteinExistence type="evidence at transcript level"/>
<accession>A0A1B0VRQ9</accession>
<protein>
    <submittedName>
        <fullName evidence="4">Acyltransferase ACT1-7</fullName>
    </submittedName>
</protein>
<dbReference type="GO" id="GO:0016746">
    <property type="term" value="F:acyltransferase activity"/>
    <property type="evidence" value="ECO:0007669"/>
    <property type="project" value="UniProtKB-KW"/>
</dbReference>
<sequence length="427" mass="48520">MKVERFSRKLIKPHTPTPENLKNYKLSLLDKCLVQDNFAVVLFYESKPRNKSELEESLEKVLVDFYPLAGRYTMNDHIVDCSDEGAVFVEAEALDAELTMDQLVKNMEAQTIHHLLPDQYFPADAPIPLLSIQVTHFPFGGLAIAIVVSHAVFEGFSLGVFVAAWSKATINPDVKIEITPSFDLPSLLPYKDDDFGLTDCEIINLCEDIVVKRFMFGKEAITRLRSRLSPNHNGKTISRVRVVCAVIVKALMGLERAKHGKTRDFLITQSINMRERTKAPLQKHACGNLAVLSCTRRVEAEEMMELQNLVNLIGESTEKDIAHYSELLSHNQFGRDIIVNVMKSLMQFLDPDIYSVCFTDWSKFRFYEADFGFGKPVWTAVGPQRPIITTAILMNNREGDGIEAWLHLNKNDMLIFEQDEEIKLFTT</sequence>
<dbReference type="AlphaFoldDB" id="A0A1B0VRQ9"/>